<name>A0A369QIP3_9BACT</name>
<keyword evidence="1" id="KW-0812">Transmembrane</keyword>
<comment type="caution">
    <text evidence="2">The sequence shown here is derived from an EMBL/GenBank/DDBJ whole genome shotgun (WGS) entry which is preliminary data.</text>
</comment>
<keyword evidence="1" id="KW-1133">Transmembrane helix</keyword>
<reference evidence="2 3" key="1">
    <citation type="submission" date="2018-04" db="EMBL/GenBank/DDBJ databases">
        <title>Adhaeribacter sp. HMF7616 genome sequencing and assembly.</title>
        <authorList>
            <person name="Kang H."/>
            <person name="Kang J."/>
            <person name="Cha I."/>
            <person name="Kim H."/>
            <person name="Joh K."/>
        </authorList>
    </citation>
    <scope>NUCLEOTIDE SEQUENCE [LARGE SCALE GENOMIC DNA]</scope>
    <source>
        <strain evidence="2 3">HMF7616</strain>
    </source>
</reference>
<protein>
    <submittedName>
        <fullName evidence="2">Uncharacterized protein</fullName>
    </submittedName>
</protein>
<evidence type="ECO:0000256" key="1">
    <source>
        <dbReference type="SAM" id="Phobius"/>
    </source>
</evidence>
<evidence type="ECO:0000313" key="2">
    <source>
        <dbReference type="EMBL" id="RDC63137.1"/>
    </source>
</evidence>
<feature type="transmembrane region" description="Helical" evidence="1">
    <location>
        <begin position="15"/>
        <end position="33"/>
    </location>
</feature>
<evidence type="ECO:0000313" key="3">
    <source>
        <dbReference type="Proteomes" id="UP000253919"/>
    </source>
</evidence>
<dbReference type="Proteomes" id="UP000253919">
    <property type="component" value="Unassembled WGS sequence"/>
</dbReference>
<keyword evidence="3" id="KW-1185">Reference proteome</keyword>
<organism evidence="2 3">
    <name type="scientific">Adhaeribacter pallidiroseus</name>
    <dbReference type="NCBI Taxonomy" id="2072847"/>
    <lineage>
        <taxon>Bacteria</taxon>
        <taxon>Pseudomonadati</taxon>
        <taxon>Bacteroidota</taxon>
        <taxon>Cytophagia</taxon>
        <taxon>Cytophagales</taxon>
        <taxon>Hymenobacteraceae</taxon>
        <taxon>Adhaeribacter</taxon>
    </lineage>
</organism>
<dbReference type="EMBL" id="QASA01000001">
    <property type="protein sequence ID" value="RDC63137.1"/>
    <property type="molecule type" value="Genomic_DNA"/>
</dbReference>
<keyword evidence="1" id="KW-0472">Membrane</keyword>
<proteinExistence type="predicted"/>
<dbReference type="AlphaFoldDB" id="A0A369QIP3"/>
<gene>
    <name evidence="2" type="ORF">AHMF7616_01737</name>
</gene>
<sequence length="61" mass="7035">MATKRPSLKIHKTTMWVFITVIVVFVIITLIALNNSAERNGRKLMPGKHGIKYKKEKKIKN</sequence>
<accession>A0A369QIP3</accession>